<dbReference type="GO" id="GO:0005886">
    <property type="term" value="C:plasma membrane"/>
    <property type="evidence" value="ECO:0007669"/>
    <property type="project" value="UniProtKB-SubCell"/>
</dbReference>
<dbReference type="SUPFAM" id="SSF81321">
    <property type="entry name" value="Family A G protein-coupled receptor-like"/>
    <property type="match status" value="1"/>
</dbReference>
<comment type="subcellular location">
    <subcellularLocation>
        <location evidence="1">Cell membrane</location>
        <topology evidence="1">Multi-pass membrane protein</topology>
    </subcellularLocation>
</comment>
<evidence type="ECO:0000313" key="12">
    <source>
        <dbReference type="Proteomes" id="UP000070444"/>
    </source>
</evidence>
<evidence type="ECO:0000256" key="3">
    <source>
        <dbReference type="ARBA" id="ARBA00022692"/>
    </source>
</evidence>
<evidence type="ECO:0000256" key="6">
    <source>
        <dbReference type="ARBA" id="ARBA00023136"/>
    </source>
</evidence>
<feature type="transmembrane region" description="Helical" evidence="9">
    <location>
        <begin position="99"/>
        <end position="121"/>
    </location>
</feature>
<dbReference type="Gene3D" id="1.20.1070.10">
    <property type="entry name" value="Rhodopsin 7-helix transmembrane proteins"/>
    <property type="match status" value="1"/>
</dbReference>
<sequence length="247" mass="27909">MSSSPPQPSSEQISSNLQDGMLINFGICGIFGFIINVLILTVLWKKIKKGKVHTDVKICTVVSFVDVLVSLGLIFRAIFVKYPYNILKYNPNWCKFETVTVTVLVNCSGYILGVMSIERFLLVCWNIQLPMVFWYILIVLVIATAQLFTIASVIADLQVLTITEVSCTVKVENLGYYCYFVSTTLFFISFFIVLLSYFSIMVVKAKQCLNQINLNIPKDTVYAELRQENHNTNGSRINNSTFLFAIG</sequence>
<gene>
    <name evidence="11" type="ORF">CONCODRAFT_13761</name>
</gene>
<evidence type="ECO:0000256" key="2">
    <source>
        <dbReference type="ARBA" id="ARBA00022475"/>
    </source>
</evidence>
<dbReference type="CDD" id="cd00637">
    <property type="entry name" value="7tm_classA_rhodopsin-like"/>
    <property type="match status" value="1"/>
</dbReference>
<keyword evidence="12" id="KW-1185">Reference proteome</keyword>
<proteinExistence type="predicted"/>
<dbReference type="PROSITE" id="PS00237">
    <property type="entry name" value="G_PROTEIN_RECEP_F1_1"/>
    <property type="match status" value="1"/>
</dbReference>
<dbReference type="InterPro" id="IPR017452">
    <property type="entry name" value="GPCR_Rhodpsn_7TM"/>
</dbReference>
<keyword evidence="5" id="KW-0297">G-protein coupled receptor</keyword>
<reference evidence="11 12" key="1">
    <citation type="journal article" date="2015" name="Genome Biol. Evol.">
        <title>Phylogenomic analyses indicate that early fungi evolved digesting cell walls of algal ancestors of land plants.</title>
        <authorList>
            <person name="Chang Y."/>
            <person name="Wang S."/>
            <person name="Sekimoto S."/>
            <person name="Aerts A.L."/>
            <person name="Choi C."/>
            <person name="Clum A."/>
            <person name="LaButti K.M."/>
            <person name="Lindquist E.A."/>
            <person name="Yee Ngan C."/>
            <person name="Ohm R.A."/>
            <person name="Salamov A.A."/>
            <person name="Grigoriev I.V."/>
            <person name="Spatafora J.W."/>
            <person name="Berbee M.L."/>
        </authorList>
    </citation>
    <scope>NUCLEOTIDE SEQUENCE [LARGE SCALE GENOMIC DNA]</scope>
    <source>
        <strain evidence="11 12">NRRL 28638</strain>
    </source>
</reference>
<keyword evidence="6 9" id="KW-0472">Membrane</keyword>
<dbReference type="PANTHER" id="PTHR24230">
    <property type="entry name" value="G-PROTEIN COUPLED RECEPTOR"/>
    <property type="match status" value="1"/>
</dbReference>
<dbReference type="Proteomes" id="UP000070444">
    <property type="component" value="Unassembled WGS sequence"/>
</dbReference>
<feature type="domain" description="G-protein coupled receptors family 1 profile" evidence="10">
    <location>
        <begin position="35"/>
        <end position="247"/>
    </location>
</feature>
<keyword evidence="8" id="KW-0807">Transducer</keyword>
<evidence type="ECO:0000256" key="1">
    <source>
        <dbReference type="ARBA" id="ARBA00004651"/>
    </source>
</evidence>
<name>A0A137NQ60_CONC2</name>
<dbReference type="PROSITE" id="PS50262">
    <property type="entry name" value="G_PROTEIN_RECEP_F1_2"/>
    <property type="match status" value="1"/>
</dbReference>
<accession>A0A137NQ60</accession>
<evidence type="ECO:0000256" key="5">
    <source>
        <dbReference type="ARBA" id="ARBA00023040"/>
    </source>
</evidence>
<dbReference type="GO" id="GO:0008528">
    <property type="term" value="F:G protein-coupled peptide receptor activity"/>
    <property type="evidence" value="ECO:0007669"/>
    <property type="project" value="TreeGrafter"/>
</dbReference>
<feature type="transmembrane region" description="Helical" evidence="9">
    <location>
        <begin position="133"/>
        <end position="154"/>
    </location>
</feature>
<dbReference type="PANTHER" id="PTHR24230:SF75">
    <property type="entry name" value="RELAXIN FAMILY PEPTIDE RECEPTOR 3"/>
    <property type="match status" value="1"/>
</dbReference>
<keyword evidence="3 9" id="KW-0812">Transmembrane</keyword>
<evidence type="ECO:0000259" key="10">
    <source>
        <dbReference type="PROSITE" id="PS50262"/>
    </source>
</evidence>
<evidence type="ECO:0000256" key="8">
    <source>
        <dbReference type="ARBA" id="ARBA00023224"/>
    </source>
</evidence>
<evidence type="ECO:0000256" key="9">
    <source>
        <dbReference type="SAM" id="Phobius"/>
    </source>
</evidence>
<keyword evidence="2" id="KW-1003">Cell membrane</keyword>
<evidence type="ECO:0000256" key="4">
    <source>
        <dbReference type="ARBA" id="ARBA00022989"/>
    </source>
</evidence>
<feature type="transmembrane region" description="Helical" evidence="9">
    <location>
        <begin position="20"/>
        <end position="44"/>
    </location>
</feature>
<evidence type="ECO:0000256" key="7">
    <source>
        <dbReference type="ARBA" id="ARBA00023170"/>
    </source>
</evidence>
<keyword evidence="4 9" id="KW-1133">Transmembrane helix</keyword>
<keyword evidence="7" id="KW-0675">Receptor</keyword>
<dbReference type="EMBL" id="KQ965098">
    <property type="protein sequence ID" value="KXN64877.1"/>
    <property type="molecule type" value="Genomic_DNA"/>
</dbReference>
<dbReference type="AlphaFoldDB" id="A0A137NQ60"/>
<feature type="transmembrane region" description="Helical" evidence="9">
    <location>
        <begin position="174"/>
        <end position="198"/>
    </location>
</feature>
<dbReference type="InterPro" id="IPR000276">
    <property type="entry name" value="GPCR_Rhodpsn"/>
</dbReference>
<feature type="transmembrane region" description="Helical" evidence="9">
    <location>
        <begin position="56"/>
        <end position="79"/>
    </location>
</feature>
<evidence type="ECO:0000313" key="11">
    <source>
        <dbReference type="EMBL" id="KXN64877.1"/>
    </source>
</evidence>
<protein>
    <recommendedName>
        <fullName evidence="10">G-protein coupled receptors family 1 profile domain-containing protein</fullName>
    </recommendedName>
</protein>
<organism evidence="11 12">
    <name type="scientific">Conidiobolus coronatus (strain ATCC 28846 / CBS 209.66 / NRRL 28638)</name>
    <name type="common">Delacroixia coronata</name>
    <dbReference type="NCBI Taxonomy" id="796925"/>
    <lineage>
        <taxon>Eukaryota</taxon>
        <taxon>Fungi</taxon>
        <taxon>Fungi incertae sedis</taxon>
        <taxon>Zoopagomycota</taxon>
        <taxon>Entomophthoromycotina</taxon>
        <taxon>Entomophthoromycetes</taxon>
        <taxon>Entomophthorales</taxon>
        <taxon>Ancylistaceae</taxon>
        <taxon>Conidiobolus</taxon>
    </lineage>
</organism>